<proteinExistence type="predicted"/>
<dbReference type="GO" id="GO:0071493">
    <property type="term" value="P:cellular response to UV-B"/>
    <property type="evidence" value="ECO:0007669"/>
    <property type="project" value="InterPro"/>
</dbReference>
<organism evidence="1 2">
    <name type="scientific">Symbiodinium natans</name>
    <dbReference type="NCBI Taxonomy" id="878477"/>
    <lineage>
        <taxon>Eukaryota</taxon>
        <taxon>Sar</taxon>
        <taxon>Alveolata</taxon>
        <taxon>Dinophyceae</taxon>
        <taxon>Suessiales</taxon>
        <taxon>Symbiodiniaceae</taxon>
        <taxon>Symbiodinium</taxon>
    </lineage>
</organism>
<dbReference type="PANTHER" id="PTHR47201:SF1">
    <property type="entry name" value="PROTEIN DWD HYPERSENSITIVE TO UV-B 1"/>
    <property type="match status" value="1"/>
</dbReference>
<dbReference type="Proteomes" id="UP000604046">
    <property type="component" value="Unassembled WGS sequence"/>
</dbReference>
<dbReference type="GO" id="GO:0080008">
    <property type="term" value="C:Cul4-RING E3 ubiquitin ligase complex"/>
    <property type="evidence" value="ECO:0007669"/>
    <property type="project" value="InterPro"/>
</dbReference>
<name>A0A812LNZ2_9DINO</name>
<gene>
    <name evidence="1" type="ORF">SNAT2548_LOCUS12189</name>
</gene>
<comment type="caution">
    <text evidence="1">The sequence shown here is derived from an EMBL/GenBank/DDBJ whole genome shotgun (WGS) entry which is preliminary data.</text>
</comment>
<dbReference type="InterPro" id="IPR046377">
    <property type="entry name" value="DHU1"/>
</dbReference>
<sequence>MVQQHERDRLWHFFCHFEGFARAVDEAEPWDPGGMSSRLKWQRLFEQNAEAEAKPGKCLFTWVQLGREEVRVALPQEEAMARVPEHQELVQRLAEQSLFSSALLQAKLTSLLSTKVVPRLRELIVGRPGPALCLAGFYQGASSTKARKVKGKGQNLRKRQTAQLFALVCRPDGWLVELWSQQCSTSSTWLQIAGKKPAAEVTVRDLCKAVSAQLPALGFRATHAWLANAQDPQRPADLEFGLALLRDLRWTQAERLLLREIVPLEHKSPADRLEQDNSAELRPQQAQPLVLLQRCSQRPVPRAARPWRLSAALAEEPRGGSRFPASLHCISRQRLARKLKLISSRVPVAHSRRLLLTSRGARQFEFHPLRPGTMLVGRKDGTAGIINYETDVMTHSCVVDQFPILGLSWFHTLPQWAVVGGSQSGVIRFLRYDEGLPGKLHSVELEPFQQLSSLSMNCTDDYFMTSGFCIDVGLYDVVTGRRIKTFRNLHQNFINILRFSHRTHVPQKKGCWQVAEMGVESELGGERIPRHDALCADRHYDSLICESVDQAPHLVCKSDSPRARLKVPRAGPRKRLGIFLSSLFSVFYNISMFSEFVSSINYRRSLYAAGGEVVATVATNESLLRLYDAAAPHRSLGVIDFRNMLLKQNHRHLAQSTGQGCFFPWASRSSRWSALSLVGSSSCEEPRVNLDQAPRVEYLQSLRCHPGEPSILGALAAASEPSPEAYVAAIHLEEHHKNVT</sequence>
<dbReference type="SUPFAM" id="SSF50978">
    <property type="entry name" value="WD40 repeat-like"/>
    <property type="match status" value="1"/>
</dbReference>
<protein>
    <submittedName>
        <fullName evidence="1">Uncharacterized protein</fullName>
    </submittedName>
</protein>
<dbReference type="InterPro" id="IPR015943">
    <property type="entry name" value="WD40/YVTN_repeat-like_dom_sf"/>
</dbReference>
<dbReference type="AlphaFoldDB" id="A0A812LNZ2"/>
<evidence type="ECO:0000313" key="1">
    <source>
        <dbReference type="EMBL" id="CAE7249567.1"/>
    </source>
</evidence>
<keyword evidence="2" id="KW-1185">Reference proteome</keyword>
<dbReference type="OrthoDB" id="20669at2759"/>
<dbReference type="InterPro" id="IPR036322">
    <property type="entry name" value="WD40_repeat_dom_sf"/>
</dbReference>
<dbReference type="EMBL" id="CAJNDS010001147">
    <property type="protein sequence ID" value="CAE7249567.1"/>
    <property type="molecule type" value="Genomic_DNA"/>
</dbReference>
<accession>A0A812LNZ2</accession>
<dbReference type="Gene3D" id="2.130.10.10">
    <property type="entry name" value="YVTN repeat-like/Quinoprotein amine dehydrogenase"/>
    <property type="match status" value="1"/>
</dbReference>
<dbReference type="PANTHER" id="PTHR47201">
    <property type="entry name" value="BNAC09G30780D PROTEIN"/>
    <property type="match status" value="1"/>
</dbReference>
<reference evidence="1" key="1">
    <citation type="submission" date="2021-02" db="EMBL/GenBank/DDBJ databases">
        <authorList>
            <person name="Dougan E. K."/>
            <person name="Rhodes N."/>
            <person name="Thang M."/>
            <person name="Chan C."/>
        </authorList>
    </citation>
    <scope>NUCLEOTIDE SEQUENCE</scope>
</reference>
<evidence type="ECO:0000313" key="2">
    <source>
        <dbReference type="Proteomes" id="UP000604046"/>
    </source>
</evidence>